<feature type="region of interest" description="Disordered" evidence="1">
    <location>
        <begin position="1"/>
        <end position="63"/>
    </location>
</feature>
<proteinExistence type="predicted"/>
<dbReference type="InterPro" id="IPR015157">
    <property type="entry name" value="TMA7"/>
</dbReference>
<reference evidence="2" key="1">
    <citation type="submission" date="2023-03" db="EMBL/GenBank/DDBJ databases">
        <title>Massive genome expansion in bonnet fungi (Mycena s.s.) driven by repeated elements and novel gene families across ecological guilds.</title>
        <authorList>
            <consortium name="Lawrence Berkeley National Laboratory"/>
            <person name="Harder C.B."/>
            <person name="Miyauchi S."/>
            <person name="Viragh M."/>
            <person name="Kuo A."/>
            <person name="Thoen E."/>
            <person name="Andreopoulos B."/>
            <person name="Lu D."/>
            <person name="Skrede I."/>
            <person name="Drula E."/>
            <person name="Henrissat B."/>
            <person name="Morin E."/>
            <person name="Kohler A."/>
            <person name="Barry K."/>
            <person name="LaButti K."/>
            <person name="Morin E."/>
            <person name="Salamov A."/>
            <person name="Lipzen A."/>
            <person name="Mereny Z."/>
            <person name="Hegedus B."/>
            <person name="Baldrian P."/>
            <person name="Stursova M."/>
            <person name="Weitz H."/>
            <person name="Taylor A."/>
            <person name="Grigoriev I.V."/>
            <person name="Nagy L.G."/>
            <person name="Martin F."/>
            <person name="Kauserud H."/>
        </authorList>
    </citation>
    <scope>NUCLEOTIDE SEQUENCE</scope>
    <source>
        <strain evidence="2">CBHHK200</strain>
    </source>
</reference>
<dbReference type="PANTHER" id="PTHR28632">
    <property type="entry name" value="TRANSLATION MACHINERY-ASSOCIATED PROTEIN 7"/>
    <property type="match status" value="1"/>
</dbReference>
<protein>
    <submittedName>
        <fullName evidence="2">Translation machinery associated TMA7</fullName>
    </submittedName>
</protein>
<dbReference type="Proteomes" id="UP001218188">
    <property type="component" value="Unassembled WGS sequence"/>
</dbReference>
<dbReference type="EMBL" id="JARJCM010000010">
    <property type="protein sequence ID" value="KAJ7043275.1"/>
    <property type="molecule type" value="Genomic_DNA"/>
</dbReference>
<evidence type="ECO:0000313" key="2">
    <source>
        <dbReference type="EMBL" id="KAJ7043275.1"/>
    </source>
</evidence>
<evidence type="ECO:0000256" key="1">
    <source>
        <dbReference type="SAM" id="MobiDB-lite"/>
    </source>
</evidence>
<feature type="compositionally biased region" description="Gly residues" evidence="1">
    <location>
        <begin position="51"/>
        <end position="63"/>
    </location>
</feature>
<feature type="compositionally biased region" description="Basic and acidic residues" evidence="1">
    <location>
        <begin position="18"/>
        <end position="48"/>
    </location>
</feature>
<keyword evidence="3" id="KW-1185">Reference proteome</keyword>
<accession>A0AAD6TDE5</accession>
<gene>
    <name evidence="2" type="ORF">C8F04DRAFT_1074312</name>
</gene>
<comment type="caution">
    <text evidence="2">The sequence shown here is derived from an EMBL/GenBank/DDBJ whole genome shotgun (WGS) entry which is preliminary data.</text>
</comment>
<dbReference type="AlphaFoldDB" id="A0AAD6TDE5"/>
<name>A0AAD6TDE5_9AGAR</name>
<sequence>MSGRQGGKLKPLKAAKKEKKEVDEDDAALKQKQKAEADALKAAREKALKGGAPGGGIKKSGKK</sequence>
<organism evidence="2 3">
    <name type="scientific">Mycena alexandri</name>
    <dbReference type="NCBI Taxonomy" id="1745969"/>
    <lineage>
        <taxon>Eukaryota</taxon>
        <taxon>Fungi</taxon>
        <taxon>Dikarya</taxon>
        <taxon>Basidiomycota</taxon>
        <taxon>Agaricomycotina</taxon>
        <taxon>Agaricomycetes</taxon>
        <taxon>Agaricomycetidae</taxon>
        <taxon>Agaricales</taxon>
        <taxon>Marasmiineae</taxon>
        <taxon>Mycenaceae</taxon>
        <taxon>Mycena</taxon>
    </lineage>
</organism>
<evidence type="ECO:0000313" key="3">
    <source>
        <dbReference type="Proteomes" id="UP001218188"/>
    </source>
</evidence>
<dbReference type="Pfam" id="PF09072">
    <property type="entry name" value="TMA7"/>
    <property type="match status" value="1"/>
</dbReference>